<evidence type="ECO:0000313" key="3">
    <source>
        <dbReference type="Proteomes" id="UP000051213"/>
    </source>
</evidence>
<name>A0A0R2U9B9_9GAMM</name>
<organism evidence="2 3">
    <name type="scientific">SAR92 bacterium BACL26 MAG-121220-bin70</name>
    <dbReference type="NCBI Taxonomy" id="1655626"/>
    <lineage>
        <taxon>Bacteria</taxon>
        <taxon>Pseudomonadati</taxon>
        <taxon>Pseudomonadota</taxon>
        <taxon>Gammaproteobacteria</taxon>
        <taxon>Cellvibrionales</taxon>
        <taxon>Porticoccaceae</taxon>
        <taxon>SAR92 clade</taxon>
    </lineage>
</organism>
<dbReference type="Pfam" id="PF00561">
    <property type="entry name" value="Abhydrolase_1"/>
    <property type="match status" value="1"/>
</dbReference>
<dbReference type="InterPro" id="IPR000073">
    <property type="entry name" value="AB_hydrolase_1"/>
</dbReference>
<sequence>MHSNDNPDYISPKQWQSRGELEILLGHSIFVVDEGATHLPTIVLLHGFPTSSWDWAPIWHALSQNYRLIALDMLGFGFSDKPNSHRYSIHGQADIVEALVKTKGLDNFHVLAHDYGDTVAQELLARQLTGAGAGTWLSCCLLNGGLFPETHRALLTQKLLLSPLGKFLNRLTGYSKFSKNFSSVFGPQSKPSEQDLENFWWLINFSDGKHIFHNLITYMRDRIEHRERWVSALQKSTIPLGLINGSVDPVSGDHMVARYKELNCRLDYLAELPLIGHYPQVEAPSSLLKHYETYLKSLSTSDAIVPND</sequence>
<dbReference type="InterPro" id="IPR029058">
    <property type="entry name" value="AB_hydrolase_fold"/>
</dbReference>
<evidence type="ECO:0000313" key="2">
    <source>
        <dbReference type="EMBL" id="KRO93469.1"/>
    </source>
</evidence>
<reference evidence="2 3" key="1">
    <citation type="submission" date="2015-10" db="EMBL/GenBank/DDBJ databases">
        <title>Metagenome-Assembled Genomes uncover a global brackish microbiome.</title>
        <authorList>
            <person name="Hugerth L.W."/>
            <person name="Larsson J."/>
            <person name="Alneberg J."/>
            <person name="Lindh M.V."/>
            <person name="Legrand C."/>
            <person name="Pinhassi J."/>
            <person name="Andersson A.F."/>
        </authorList>
    </citation>
    <scope>NUCLEOTIDE SEQUENCE [LARGE SCALE GENOMIC DNA]</scope>
    <source>
        <strain evidence="2">BACL26 MAG-121220-bin70</strain>
    </source>
</reference>
<dbReference type="AlphaFoldDB" id="A0A0R2U9B9"/>
<gene>
    <name evidence="2" type="ORF">ABS24_01925</name>
</gene>
<dbReference type="SUPFAM" id="SSF53474">
    <property type="entry name" value="alpha/beta-Hydrolases"/>
    <property type="match status" value="1"/>
</dbReference>
<dbReference type="Gene3D" id="3.40.50.1820">
    <property type="entry name" value="alpha/beta hydrolase"/>
    <property type="match status" value="1"/>
</dbReference>
<dbReference type="PANTHER" id="PTHR43798">
    <property type="entry name" value="MONOACYLGLYCEROL LIPASE"/>
    <property type="match status" value="1"/>
</dbReference>
<proteinExistence type="predicted"/>
<accession>A0A0R2U9B9</accession>
<keyword evidence="2" id="KW-0378">Hydrolase</keyword>
<protein>
    <submittedName>
        <fullName evidence="2">Alpha/beta hydrolase</fullName>
    </submittedName>
</protein>
<evidence type="ECO:0000259" key="1">
    <source>
        <dbReference type="Pfam" id="PF00561"/>
    </source>
</evidence>
<dbReference type="GO" id="GO:0047372">
    <property type="term" value="F:monoacylglycerol lipase activity"/>
    <property type="evidence" value="ECO:0007669"/>
    <property type="project" value="TreeGrafter"/>
</dbReference>
<dbReference type="Proteomes" id="UP000051213">
    <property type="component" value="Unassembled WGS sequence"/>
</dbReference>
<dbReference type="GO" id="GO:0046464">
    <property type="term" value="P:acylglycerol catabolic process"/>
    <property type="evidence" value="ECO:0007669"/>
    <property type="project" value="TreeGrafter"/>
</dbReference>
<dbReference type="GO" id="GO:0016020">
    <property type="term" value="C:membrane"/>
    <property type="evidence" value="ECO:0007669"/>
    <property type="project" value="TreeGrafter"/>
</dbReference>
<comment type="caution">
    <text evidence="2">The sequence shown here is derived from an EMBL/GenBank/DDBJ whole genome shotgun (WGS) entry which is preliminary data.</text>
</comment>
<dbReference type="InterPro" id="IPR050266">
    <property type="entry name" value="AB_hydrolase_sf"/>
</dbReference>
<dbReference type="EMBL" id="LICA01000250">
    <property type="protein sequence ID" value="KRO93469.1"/>
    <property type="molecule type" value="Genomic_DNA"/>
</dbReference>
<dbReference type="PANTHER" id="PTHR43798:SF33">
    <property type="entry name" value="HYDROLASE, PUTATIVE (AFU_ORTHOLOGUE AFUA_2G14860)-RELATED"/>
    <property type="match status" value="1"/>
</dbReference>
<feature type="domain" description="AB hydrolase-1" evidence="1">
    <location>
        <begin position="40"/>
        <end position="126"/>
    </location>
</feature>